<keyword evidence="2" id="KW-1185">Reference proteome</keyword>
<dbReference type="InterPro" id="IPR036444">
    <property type="entry name" value="PLipase_A2_dom_sf"/>
</dbReference>
<proteinExistence type="predicted"/>
<gene>
    <name evidence="1" type="ORF">OKIOD_LOCUS14097</name>
</gene>
<accession>A0ABN7T1P9</accession>
<dbReference type="Proteomes" id="UP001158576">
    <property type="component" value="Chromosome 2"/>
</dbReference>
<dbReference type="Gene3D" id="1.20.90.10">
    <property type="entry name" value="Phospholipase A2 domain"/>
    <property type="match status" value="1"/>
</dbReference>
<name>A0ABN7T1P9_OIKDI</name>
<evidence type="ECO:0000313" key="1">
    <source>
        <dbReference type="EMBL" id="CAG5110990.1"/>
    </source>
</evidence>
<evidence type="ECO:0000313" key="2">
    <source>
        <dbReference type="Proteomes" id="UP001158576"/>
    </source>
</evidence>
<dbReference type="EMBL" id="OU015567">
    <property type="protein sequence ID" value="CAG5110990.1"/>
    <property type="molecule type" value="Genomic_DNA"/>
</dbReference>
<dbReference type="SUPFAM" id="SSF48619">
    <property type="entry name" value="Phospholipase A2, PLA2"/>
    <property type="match status" value="1"/>
</dbReference>
<reference evidence="1 2" key="1">
    <citation type="submission" date="2021-04" db="EMBL/GenBank/DDBJ databases">
        <authorList>
            <person name="Bliznina A."/>
        </authorList>
    </citation>
    <scope>NUCLEOTIDE SEQUENCE [LARGE SCALE GENOMIC DNA]</scope>
</reference>
<organism evidence="1 2">
    <name type="scientific">Oikopleura dioica</name>
    <name type="common">Tunicate</name>
    <dbReference type="NCBI Taxonomy" id="34765"/>
    <lineage>
        <taxon>Eukaryota</taxon>
        <taxon>Metazoa</taxon>
        <taxon>Chordata</taxon>
        <taxon>Tunicata</taxon>
        <taxon>Appendicularia</taxon>
        <taxon>Copelata</taxon>
        <taxon>Oikopleuridae</taxon>
        <taxon>Oikopleura</taxon>
    </lineage>
</organism>
<sequence>MKLFCFLNFSVFGNNIAPRRYVDLEGMMTTNDNLELNMLWGYGCHCFTFNDRPLSTMGSGQPRDQLDRHCKEYKECQRCARDRFGDECVPEIIKLMVSENQKPEKAFSSSLSEKMKVYNNEFSIWSRRWDRELECVKTGTGQGERKCCGLETGPYFIYHERRHQCCDGTVSAPGTC</sequence>
<protein>
    <submittedName>
        <fullName evidence="1">Oidioi.mRNA.OKI2018_I69.chr2.g5332.t1.cds</fullName>
    </submittedName>
</protein>